<dbReference type="AlphaFoldDB" id="A0A0C9PWJ0"/>
<comment type="caution">
    <text evidence="1">The sequence shown here is derived from an EMBL/GenBank/DDBJ whole genome shotgun (WGS) entry which is preliminary data.</text>
</comment>
<protein>
    <recommendedName>
        <fullName evidence="3">HNH endonuclease</fullName>
    </recommendedName>
</protein>
<dbReference type="Proteomes" id="UP000032552">
    <property type="component" value="Unassembled WGS sequence"/>
</dbReference>
<evidence type="ECO:0000313" key="1">
    <source>
        <dbReference type="EMBL" id="GAN36464.1"/>
    </source>
</evidence>
<dbReference type="EMBL" id="BAYM01000080">
    <property type="protein sequence ID" value="GAN36464.1"/>
    <property type="molecule type" value="Genomic_DNA"/>
</dbReference>
<evidence type="ECO:0008006" key="3">
    <source>
        <dbReference type="Google" id="ProtNLM"/>
    </source>
</evidence>
<sequence length="117" mass="14212">MFKNGNQAFYLSAKWKRKRARIMRLYHYEDAELARYGKHVEATMVHHIYPLEDYPELAMQTWNLIPLTTATHNRMHDRTTNEVTVLGQQWQDRRRLKFEEWKSENERNSDCGSRLQK</sequence>
<proteinExistence type="predicted"/>
<name>A0A0C9PWJ0_LACPA</name>
<dbReference type="RefSeq" id="WP_237754761.1">
    <property type="nucleotide sequence ID" value="NZ_BAYM01000080.1"/>
</dbReference>
<evidence type="ECO:0000313" key="2">
    <source>
        <dbReference type="Proteomes" id="UP000032552"/>
    </source>
</evidence>
<accession>A0A0C9PWJ0</accession>
<gene>
    <name evidence="1" type="ORF">LC0644_1053</name>
</gene>
<organism evidence="1 2">
    <name type="scientific">Lacticaseibacillus paracasei NRIC 0644</name>
    <dbReference type="NCBI Taxonomy" id="1435038"/>
    <lineage>
        <taxon>Bacteria</taxon>
        <taxon>Bacillati</taxon>
        <taxon>Bacillota</taxon>
        <taxon>Bacilli</taxon>
        <taxon>Lactobacillales</taxon>
        <taxon>Lactobacillaceae</taxon>
        <taxon>Lacticaseibacillus</taxon>
    </lineage>
</organism>
<reference evidence="2" key="1">
    <citation type="submission" date="2014-05" db="EMBL/GenBank/DDBJ databases">
        <title>Whole genome sequencing of Lactobacillus casei NRIC0644.</title>
        <authorList>
            <person name="Atarashi H."/>
            <person name="Yoshida Y."/>
            <person name="Fujimura S."/>
            <person name="Tanaka N."/>
            <person name="Shiwa Y."/>
            <person name="Yoshikawa H."/>
            <person name="Okada S."/>
            <person name="Nakagawa J."/>
        </authorList>
    </citation>
    <scope>NUCLEOTIDE SEQUENCE [LARGE SCALE GENOMIC DNA]</scope>
    <source>
        <strain evidence="2">NRIC0644</strain>
    </source>
</reference>